<feature type="region of interest" description="Disordered" evidence="1">
    <location>
        <begin position="131"/>
        <end position="151"/>
    </location>
</feature>
<dbReference type="EMBL" id="JNFQ01000006">
    <property type="protein sequence ID" value="KFG71699.1"/>
    <property type="molecule type" value="Genomic_DNA"/>
</dbReference>
<keyword evidence="3" id="KW-1185">Reference proteome</keyword>
<protein>
    <submittedName>
        <fullName evidence="2">Uncharacterized protein</fullName>
    </submittedName>
</protein>
<dbReference type="Proteomes" id="UP000029095">
    <property type="component" value="Unassembled WGS sequence"/>
</dbReference>
<gene>
    <name evidence="2" type="ORF">FM21_33665</name>
</gene>
<reference evidence="2 3" key="1">
    <citation type="submission" date="2014-05" db="EMBL/GenBank/DDBJ databases">
        <title>Complete genome sequence of the Streptomyces mutabilis TRM45540.</title>
        <authorList>
            <person name="Luo X."/>
            <person name="Zhang L."/>
        </authorList>
    </citation>
    <scope>NUCLEOTIDE SEQUENCE [LARGE SCALE GENOMIC DNA]</scope>
    <source>
        <strain evidence="2 3">TRM45540</strain>
    </source>
</reference>
<comment type="caution">
    <text evidence="2">The sequence shown here is derived from an EMBL/GenBank/DDBJ whole genome shotgun (WGS) entry which is preliminary data.</text>
</comment>
<proteinExistence type="predicted"/>
<organism evidence="2 3">
    <name type="scientific">Streptomyces mutabilis</name>
    <dbReference type="NCBI Taxonomy" id="67332"/>
    <lineage>
        <taxon>Bacteria</taxon>
        <taxon>Bacillati</taxon>
        <taxon>Actinomycetota</taxon>
        <taxon>Actinomycetes</taxon>
        <taxon>Kitasatosporales</taxon>
        <taxon>Streptomycetaceae</taxon>
        <taxon>Streptomyces</taxon>
    </lineage>
</organism>
<evidence type="ECO:0000313" key="2">
    <source>
        <dbReference type="EMBL" id="KFG71699.1"/>
    </source>
</evidence>
<evidence type="ECO:0000256" key="1">
    <source>
        <dbReference type="SAM" id="MobiDB-lite"/>
    </source>
</evidence>
<name>A0A086MS31_9ACTN</name>
<evidence type="ECO:0000313" key="3">
    <source>
        <dbReference type="Proteomes" id="UP000029095"/>
    </source>
</evidence>
<dbReference type="HOGENOM" id="CLU_823656_0_0_11"/>
<dbReference type="STRING" id="1915400.FM21_33665"/>
<dbReference type="AlphaFoldDB" id="A0A086MS31"/>
<accession>A0A086MS31</accession>
<sequence length="339" mass="36616">MRLRTPCPATPRTWTVELRSHPGGLVLVCRQCPHGIRQVTAAAARSAVLAHLARHARADLLPPHLRICQCHERGCRWHPRHRGCAGPIRLLLAGECGGRVWRLADVCTACAAATAQAALVPDTVLAAAPQLSSPAARRRPRRPREPGERTRVREMLSYLGAALPASTSAAARLLALQCALRMNGQAQVRLPTGVLRSLRLADSPASWRELEHARWLRTASPAANAVVAELLDATLLSQAPARPDRLQAADWALRVGRPARAGAIGSLTQLASVYLAAHSAPETGHGLCEYDRMTHDCAIDHTDLPDVLDQLAGAGLFASWQVCPDSGDLQWTMRPRSAR</sequence>